<dbReference type="SUPFAM" id="SSF48371">
    <property type="entry name" value="ARM repeat"/>
    <property type="match status" value="1"/>
</dbReference>
<dbReference type="InterPro" id="IPR016024">
    <property type="entry name" value="ARM-type_fold"/>
</dbReference>
<dbReference type="Pfam" id="PF10441">
    <property type="entry name" value="Urb2"/>
    <property type="match status" value="1"/>
</dbReference>
<accession>A0A9Q5NBI7</accession>
<dbReference type="EMBL" id="LNZH02000102">
    <property type="protein sequence ID" value="OCB91156.1"/>
    <property type="molecule type" value="Genomic_DNA"/>
</dbReference>
<evidence type="ECO:0000313" key="2">
    <source>
        <dbReference type="EMBL" id="OCB91156.1"/>
    </source>
</evidence>
<sequence>MSICADRLPNFNFTSDHPSHRRELAGTMENVTSSHSVIKTLKGPEDPPAPGGPLKIEIARKAWESNNIHFPSKAEVLAEWILTSFIKHGKDAGASWAIILNPDYWTLLGDILNMSSPSQATRQNRTWLSGLCTRVSILNIVIVFFKCASLAEPAHLQNALEPFARSIRVIWPQAATRMSLDALTDCLGSLLQYIASESALINRLAPVCLLITRTFKQTVGNTTGRKKAFSWFMDQSFLRWTRVVCLDSLIQTAMSREAKLLISEVYQAGTDVFFCLDSLKNSSDPLGTIFTNPKYSLSNMQTSQYRIVPMLFRAYVQELRKHRYTVFGSGSSQSQEHTVHNRLRDAGMRAFGVCHRALRECGDVLEVWKNILALVEALEEANLVGYGLTEKTDVLNDIASYAVTRLLEFQDERIDSSEIALRILCAVSRIEFDFLSPLLPDVLAALLTMNPCVYPSTQTLLHIVLDFHSNTRTMPSYLTLVLKALSDNNALRTASTAPQAHQLCTSGALLSLAYLEELSRSISAFLTPGQTEAAVDSSLSALRNAWTAYSERADTGRFAMEPEKAEYEALRYSLAARTIAVILPSLPFSSLSEPTLASVVKSVSSTWNMALSEAARAAFSGSSPSSNGWAVQCVSAATLRIRHAVLICPALRASGLSSPSIVTGKDTAECIQSIATIPEFIIELLRAFFDADFMGASPEEREAVIDALVTYLENNLAVPGQKHLGAELAWNGSSSSLNPVDSESRKRGALAVCHLLFDRWLPIIDEIASQKQLEQISRLLLVRADPSDGSYTEPNQVYFMWLLNRVLHSAVFWELLNIRDAVISNIYSVTQFAKWEIFSNLLKQVRAPNETKSSSVSSLEAWTTEQVQSVLAAFSLLSRAPREYLRRDARLIFVRRALVFDLAVSHHEPESTKASSVIARIAKTSIRSWITSVSDSCDITDIISVHLLAYVEYLMIGSGNLGNDIRTVTLDLLSVIFRQAVRSATQNKSDQFISLCTLIREQTSGMSEQARLRFIEILVAECPDAKKLSTSCINAVDELCSDMQTKYSGALSTTVESMLEISYARGLVVHLWRTCVILQKWLNKKGTSTFGFQLVQRIMPADQYPSSNEEVKSYCTQILLLLLEELDSLNMEEREKHISSTVAAYILFAGRLQLIDQFECDAALRRTFKTLSVDEFSHVLSLLREALEKGLATNAETRTAVHLSSVLIGDTPEGTMKVTQEHFEACLSIFCGDSKCAGGDTELMMEALGFIGKMCLEKPAYLRHSALGPIWLLLAKILIGSTTHVQETCPGILHSITSIAGSLIRLRRDLITSTLPHLGMVLSSLIRSLRAPRAQLGARQRTQVSDTLPWWVSPSAPPGVAEGRAVARLLTTLQAKTIPRTFTSRDKGKEKERIAESLLGAFSKHAAPVLGAYINMLIDPLVTVDGSIREALAPGLYTLCEAMGEHGRDALMVSGCDAAGKTVFKALWKDYDKQRYVGKG</sequence>
<evidence type="ECO:0000313" key="3">
    <source>
        <dbReference type="Proteomes" id="UP000757232"/>
    </source>
</evidence>
<protein>
    <recommendedName>
        <fullName evidence="1">Nucleolar 27S pre-rRNA processing Urb2/Npa2 C-terminal domain-containing protein</fullName>
    </recommendedName>
</protein>
<feature type="domain" description="Nucleolar 27S pre-rRNA processing Urb2/Npa2 C-terminal" evidence="1">
    <location>
        <begin position="1247"/>
        <end position="1479"/>
    </location>
</feature>
<keyword evidence="3" id="KW-1185">Reference proteome</keyword>
<organism evidence="2 3">
    <name type="scientific">Sanghuangporus baumii</name>
    <name type="common">Phellinus baumii</name>
    <dbReference type="NCBI Taxonomy" id="108892"/>
    <lineage>
        <taxon>Eukaryota</taxon>
        <taxon>Fungi</taxon>
        <taxon>Dikarya</taxon>
        <taxon>Basidiomycota</taxon>
        <taxon>Agaricomycotina</taxon>
        <taxon>Agaricomycetes</taxon>
        <taxon>Hymenochaetales</taxon>
        <taxon>Hymenochaetaceae</taxon>
        <taxon>Sanghuangporus</taxon>
    </lineage>
</organism>
<name>A0A9Q5NBI7_SANBA</name>
<proteinExistence type="predicted"/>
<comment type="caution">
    <text evidence="2">The sequence shown here is derived from an EMBL/GenBank/DDBJ whole genome shotgun (WGS) entry which is preliminary data.</text>
</comment>
<reference evidence="2" key="1">
    <citation type="submission" date="2016-06" db="EMBL/GenBank/DDBJ databases">
        <title>Draft Genome sequence of the fungus Inonotus baumii.</title>
        <authorList>
            <person name="Zhu H."/>
            <person name="Lin W."/>
        </authorList>
    </citation>
    <scope>NUCLEOTIDE SEQUENCE</scope>
    <source>
        <strain evidence="2">821</strain>
    </source>
</reference>
<evidence type="ECO:0000259" key="1">
    <source>
        <dbReference type="Pfam" id="PF10441"/>
    </source>
</evidence>
<dbReference type="Proteomes" id="UP000757232">
    <property type="component" value="Unassembled WGS sequence"/>
</dbReference>
<dbReference type="InterPro" id="IPR018849">
    <property type="entry name" value="Urb2/Npa2_C"/>
</dbReference>
<dbReference type="OrthoDB" id="160374at2759"/>
<gene>
    <name evidence="2" type="ORF">A7U60_g1564</name>
</gene>